<dbReference type="InterPro" id="IPR011050">
    <property type="entry name" value="Pectin_lyase_fold/virulence"/>
</dbReference>
<dbReference type="Pfam" id="PF05860">
    <property type="entry name" value="TPS"/>
    <property type="match status" value="1"/>
</dbReference>
<sequence>MLAYLRKIAKKASRKMNKNIFRLVFSRCRGMLVAVAETAVAHGRTGDGETRAPCTPVSIMQFAMRHVAFAVLVLAGFAPALSDAQIVPSGANAPNVISTANGLPQVNVNRPSGGGGVSLNTYSQFDVGARGAILNNSPVNTNTQLAGQISGNPNFGPNDAARIIVNQVNSSAASQINGHLEVAGQRAEVVIATDFNQTTGSSINVGGVSQIGVGGNGANSVTVISGGDTNVIGSQINGRQIAADVGGNLNIVSVQDVTNSAAHQSSTGGGFTISQGGGSASFSAQNGHADSNYAGVDEQVGINAGDGGFSINVKGNTDLTGGVISSAADPSQNSLTTGTLTFSDIQNQSHYSANSNGISAGIGVGNTGKATGPGSVSGTPGVSPMISQNENGDESATTRSAVSAGAINITDGAKQTQDLASLSRDTTNTNGTVAKTPDVNAILSQQADTMQAAQAAGQTVSQGIGAYAESKLEAAQKAGDAAGEAAWAEGGDNRALLHALGGALIGGLGGGSAFGAIGGAAGAGLSSKLAGQLESLSKGVASETGSELLGNLAANVAAGVGGVLVGGTAGAATASNVELYNQMLHQKKKDLVSQVCGAGAQCSDATLNAVIGAQGAIAQTASDNMKAQAPYVAGTLALGFLGPDAIISAGTVALLDLTSDAANYMIGLSADKPNIGKSYVTGLVGGIFGPLAIGDESVAAMSKGGILAAGSYNALVNATSVFGTSAATGNSPDLPTGLAAGTTVAGYAAQALVPGPAGVWANKVIQNSAGTVQNVITKK</sequence>
<feature type="compositionally biased region" description="Low complexity" evidence="1">
    <location>
        <begin position="372"/>
        <end position="384"/>
    </location>
</feature>
<dbReference type="SUPFAM" id="SSF51126">
    <property type="entry name" value="Pectin lyase-like"/>
    <property type="match status" value="1"/>
</dbReference>
<dbReference type="AlphaFoldDB" id="A0A7W8L566"/>
<comment type="caution">
    <text evidence="3">The sequence shown here is derived from an EMBL/GenBank/DDBJ whole genome shotgun (WGS) entry which is preliminary data.</text>
</comment>
<feature type="compositionally biased region" description="Polar residues" evidence="1">
    <location>
        <begin position="385"/>
        <end position="400"/>
    </location>
</feature>
<dbReference type="Gene3D" id="2.160.20.10">
    <property type="entry name" value="Single-stranded right-handed beta-helix, Pectin lyase-like"/>
    <property type="match status" value="1"/>
</dbReference>
<gene>
    <name evidence="3" type="ORF">HDG41_002705</name>
</gene>
<dbReference type="EMBL" id="JACHDE010000003">
    <property type="protein sequence ID" value="MBB5400656.1"/>
    <property type="molecule type" value="Genomic_DNA"/>
</dbReference>
<protein>
    <submittedName>
        <fullName evidence="3">Filamentous hemagglutinin family protein</fullName>
    </submittedName>
</protein>
<proteinExistence type="predicted"/>
<organism evidence="3 4">
    <name type="scientific">Paraburkholderia youngii</name>
    <dbReference type="NCBI Taxonomy" id="2782701"/>
    <lineage>
        <taxon>Bacteria</taxon>
        <taxon>Pseudomonadati</taxon>
        <taxon>Pseudomonadota</taxon>
        <taxon>Betaproteobacteria</taxon>
        <taxon>Burkholderiales</taxon>
        <taxon>Burkholderiaceae</taxon>
        <taxon>Paraburkholderia</taxon>
    </lineage>
</organism>
<evidence type="ECO:0000313" key="3">
    <source>
        <dbReference type="EMBL" id="MBB5400656.1"/>
    </source>
</evidence>
<dbReference type="SMART" id="SM00912">
    <property type="entry name" value="Haemagg_act"/>
    <property type="match status" value="1"/>
</dbReference>
<dbReference type="Proteomes" id="UP000592820">
    <property type="component" value="Unassembled WGS sequence"/>
</dbReference>
<dbReference type="InterPro" id="IPR008638">
    <property type="entry name" value="FhaB/CdiA-like_TPS"/>
</dbReference>
<accession>A0A7W8L566</accession>
<dbReference type="NCBIfam" id="TIGR01901">
    <property type="entry name" value="adhes_NPXG"/>
    <property type="match status" value="1"/>
</dbReference>
<reference evidence="3 4" key="1">
    <citation type="submission" date="2020-08" db="EMBL/GenBank/DDBJ databases">
        <title>Genomic Encyclopedia of Type Strains, Phase IV (KMG-V): Genome sequencing to study the core and pangenomes of soil and plant-associated prokaryotes.</title>
        <authorList>
            <person name="Whitman W."/>
        </authorList>
    </citation>
    <scope>NUCLEOTIDE SEQUENCE [LARGE SCALE GENOMIC DNA]</scope>
    <source>
        <strain evidence="3 4">JPY162</strain>
    </source>
</reference>
<dbReference type="InterPro" id="IPR012334">
    <property type="entry name" value="Pectin_lyas_fold"/>
</dbReference>
<name>A0A7W8L566_9BURK</name>
<feature type="domain" description="Filamentous haemagglutinin FhaB/tRNA nuclease CdiA-like TPS" evidence="2">
    <location>
        <begin position="100"/>
        <end position="214"/>
    </location>
</feature>
<evidence type="ECO:0000313" key="4">
    <source>
        <dbReference type="Proteomes" id="UP000592820"/>
    </source>
</evidence>
<evidence type="ECO:0000256" key="1">
    <source>
        <dbReference type="SAM" id="MobiDB-lite"/>
    </source>
</evidence>
<evidence type="ECO:0000259" key="2">
    <source>
        <dbReference type="SMART" id="SM00912"/>
    </source>
</evidence>
<dbReference type="InterPro" id="IPR024973">
    <property type="entry name" value="ESPR"/>
</dbReference>
<dbReference type="Pfam" id="PF13018">
    <property type="entry name" value="ESPR"/>
    <property type="match status" value="1"/>
</dbReference>
<feature type="region of interest" description="Disordered" evidence="1">
    <location>
        <begin position="369"/>
        <end position="400"/>
    </location>
</feature>